<dbReference type="AlphaFoldDB" id="A0A326UHI1"/>
<evidence type="ECO:0000313" key="2">
    <source>
        <dbReference type="Proteomes" id="UP000248806"/>
    </source>
</evidence>
<organism evidence="1 2">
    <name type="scientific">Thermosporothrix hazakensis</name>
    <dbReference type="NCBI Taxonomy" id="644383"/>
    <lineage>
        <taxon>Bacteria</taxon>
        <taxon>Bacillati</taxon>
        <taxon>Chloroflexota</taxon>
        <taxon>Ktedonobacteria</taxon>
        <taxon>Ktedonobacterales</taxon>
        <taxon>Thermosporotrichaceae</taxon>
        <taxon>Thermosporothrix</taxon>
    </lineage>
</organism>
<reference evidence="1 2" key="1">
    <citation type="submission" date="2018-06" db="EMBL/GenBank/DDBJ databases">
        <title>Genomic Encyclopedia of Archaeal and Bacterial Type Strains, Phase II (KMG-II): from individual species to whole genera.</title>
        <authorList>
            <person name="Goeker M."/>
        </authorList>
    </citation>
    <scope>NUCLEOTIDE SEQUENCE [LARGE SCALE GENOMIC DNA]</scope>
    <source>
        <strain evidence="1 2">ATCC BAA-1881</strain>
    </source>
</reference>
<keyword evidence="2" id="KW-1185">Reference proteome</keyword>
<accession>A0A326UHI1</accession>
<gene>
    <name evidence="1" type="ORF">EI42_02268</name>
</gene>
<proteinExistence type="predicted"/>
<dbReference type="Proteomes" id="UP000248806">
    <property type="component" value="Unassembled WGS sequence"/>
</dbReference>
<sequence>MALINFGEVTCDWRDGKLFLITPQGQYELYPQQVEMLIDFLCQIEAEVQEALDPEKQ</sequence>
<evidence type="ECO:0000313" key="1">
    <source>
        <dbReference type="EMBL" id="PZW31171.1"/>
    </source>
</evidence>
<dbReference type="EMBL" id="QKUF01000006">
    <property type="protein sequence ID" value="PZW31171.1"/>
    <property type="molecule type" value="Genomic_DNA"/>
</dbReference>
<name>A0A326UHI1_THEHA</name>
<comment type="caution">
    <text evidence="1">The sequence shown here is derived from an EMBL/GenBank/DDBJ whole genome shotgun (WGS) entry which is preliminary data.</text>
</comment>
<dbReference type="RefSeq" id="WP_170142547.1">
    <property type="nucleotide sequence ID" value="NZ_BIFX01000003.1"/>
</dbReference>
<protein>
    <submittedName>
        <fullName evidence="1">Uncharacterized protein</fullName>
    </submittedName>
</protein>